<protein>
    <submittedName>
        <fullName evidence="2">Auxin efflux carrier family protein</fullName>
    </submittedName>
</protein>
<keyword evidence="1" id="KW-1133">Transmembrane helix</keyword>
<evidence type="ECO:0000256" key="1">
    <source>
        <dbReference type="SAM" id="Phobius"/>
    </source>
</evidence>
<accession>A0A4Y1REX3</accession>
<organism evidence="2">
    <name type="scientific">Prunus dulcis</name>
    <name type="common">Almond</name>
    <name type="synonym">Amygdalus dulcis</name>
    <dbReference type="NCBI Taxonomy" id="3755"/>
    <lineage>
        <taxon>Eukaryota</taxon>
        <taxon>Viridiplantae</taxon>
        <taxon>Streptophyta</taxon>
        <taxon>Embryophyta</taxon>
        <taxon>Tracheophyta</taxon>
        <taxon>Spermatophyta</taxon>
        <taxon>Magnoliopsida</taxon>
        <taxon>eudicotyledons</taxon>
        <taxon>Gunneridae</taxon>
        <taxon>Pentapetalae</taxon>
        <taxon>rosids</taxon>
        <taxon>fabids</taxon>
        <taxon>Rosales</taxon>
        <taxon>Rosaceae</taxon>
        <taxon>Amygdaloideae</taxon>
        <taxon>Amygdaleae</taxon>
        <taxon>Prunus</taxon>
    </lineage>
</organism>
<keyword evidence="1" id="KW-0472">Membrane</keyword>
<dbReference type="EMBL" id="AP019301">
    <property type="protein sequence ID" value="BBH02613.1"/>
    <property type="molecule type" value="Genomic_DNA"/>
</dbReference>
<keyword evidence="1" id="KW-0812">Transmembrane</keyword>
<reference evidence="2" key="1">
    <citation type="journal article" date="2019" name="Science">
        <title>Mutation of a bHLH transcription factor allowed almond domestication.</title>
        <authorList>
            <person name="Sanchez-Perez R."/>
            <person name="Pavan S."/>
            <person name="Mazzeo R."/>
            <person name="Moldovan C."/>
            <person name="Aiese Cigliano R."/>
            <person name="Del Cueto J."/>
            <person name="Ricciardi F."/>
            <person name="Lotti C."/>
            <person name="Ricciardi L."/>
            <person name="Dicenta F."/>
            <person name="Lopez-Marques R.L."/>
            <person name="Lindberg Moller B."/>
        </authorList>
    </citation>
    <scope>NUCLEOTIDE SEQUENCE</scope>
</reference>
<name>A0A4Y1REX3_PRUDU</name>
<feature type="transmembrane region" description="Helical" evidence="1">
    <location>
        <begin position="7"/>
        <end position="30"/>
    </location>
</feature>
<proteinExistence type="predicted"/>
<evidence type="ECO:0000313" key="2">
    <source>
        <dbReference type="EMBL" id="BBH02613.1"/>
    </source>
</evidence>
<sequence>MDQSCELFITALIPVLKILFATLLGSYLALDRVNILGEDARKHLNTSCPGEQQPCADNNR</sequence>
<dbReference type="AlphaFoldDB" id="A0A4Y1REX3"/>
<gene>
    <name evidence="2" type="ORF">Prudu_013244</name>
</gene>